<reference evidence="1 2" key="1">
    <citation type="journal article" date="2010" name="PLoS Genet.">
        <title>Analysis of the Legionella longbeachae genome and transcriptome uncovers unique strategies to cause Legionnaires' disease.</title>
        <authorList>
            <person name="Cazalet C."/>
            <person name="Gomez-Valero L."/>
            <person name="Rusniok C."/>
            <person name="Lomma M."/>
            <person name="Dervins-Ravault D."/>
            <person name="Newton H."/>
            <person name="Sansom F."/>
            <person name="Jarraud S."/>
            <person name="Zidane N."/>
            <person name="Ma L."/>
            <person name="Bouchier C."/>
            <person name="Etienne J."/>
            <person name="Hartland E."/>
            <person name="Buchrieser C."/>
        </authorList>
    </citation>
    <scope>NUCLEOTIDE SEQUENCE [LARGE SCALE GENOMIC DNA]</scope>
    <source>
        <strain evidence="1 2">NSW150</strain>
    </source>
</reference>
<accession>D3HS18</accession>
<protein>
    <submittedName>
        <fullName evidence="1">Uncharacterized protein</fullName>
    </submittedName>
</protein>
<evidence type="ECO:0000313" key="2">
    <source>
        <dbReference type="Proteomes" id="UP000001060"/>
    </source>
</evidence>
<proteinExistence type="predicted"/>
<dbReference type="EMBL" id="FN650140">
    <property type="protein sequence ID" value="CBJ11698.1"/>
    <property type="molecule type" value="Genomic_DNA"/>
</dbReference>
<dbReference type="Proteomes" id="UP000001060">
    <property type="component" value="Chromosome"/>
</dbReference>
<gene>
    <name evidence="1" type="ordered locus">LLO_1337</name>
</gene>
<evidence type="ECO:0000313" key="1">
    <source>
        <dbReference type="EMBL" id="CBJ11698.1"/>
    </source>
</evidence>
<dbReference type="AlphaFoldDB" id="D3HS18"/>
<organism evidence="1 2">
    <name type="scientific">Legionella longbeachae serogroup 1 (strain NSW150)</name>
    <dbReference type="NCBI Taxonomy" id="661367"/>
    <lineage>
        <taxon>Bacteria</taxon>
        <taxon>Pseudomonadati</taxon>
        <taxon>Pseudomonadota</taxon>
        <taxon>Gammaproteobacteria</taxon>
        <taxon>Legionellales</taxon>
        <taxon>Legionellaceae</taxon>
        <taxon>Legionella</taxon>
    </lineage>
</organism>
<dbReference type="KEGG" id="llo:LLO_1337"/>
<sequence length="95" mass="10832">MKMSHDRPNKNEFSVPYLESLLAKKNLAQTSPHSLGYKKCYESYSMLDWEVNLDGADIIKISGILDCLHSSQNILIQTQQLMSQTDEAEQTFFSS</sequence>
<dbReference type="HOGENOM" id="CLU_2369366_0_0_6"/>
<keyword evidence="2" id="KW-1185">Reference proteome</keyword>
<name>D3HS18_LEGLN</name>